<organism evidence="2 3">
    <name type="scientific">Candidatus Parvarchaeum acidophilus ARMAN-5</name>
    <dbReference type="NCBI Taxonomy" id="662762"/>
    <lineage>
        <taxon>Archaea</taxon>
        <taxon>Candidatus Parvarchaeota</taxon>
        <taxon>Candidatus Parvarchaeum</taxon>
    </lineage>
</organism>
<evidence type="ECO:0000256" key="1">
    <source>
        <dbReference type="SAM" id="Phobius"/>
    </source>
</evidence>
<gene>
    <name evidence="2" type="ORF">BJBARM5_0327</name>
</gene>
<proteinExistence type="predicted"/>
<protein>
    <submittedName>
        <fullName evidence="2">Uncharacterized protein</fullName>
    </submittedName>
</protein>
<evidence type="ECO:0000313" key="2">
    <source>
        <dbReference type="EMBL" id="EFD92953.1"/>
    </source>
</evidence>
<reference evidence="2 3" key="1">
    <citation type="journal article" date="2010" name="Proc. Natl. Acad. Sci. U.S.A.">
        <title>Enigmatic, ultrasmall, uncultivated Archaea.</title>
        <authorList>
            <person name="Baker B.J."/>
            <person name="Comolli L.R."/>
            <person name="Dick G.J."/>
            <person name="Hauser L.J."/>
            <person name="Hyatt D."/>
            <person name="Dill B.D."/>
            <person name="Land M.L."/>
            <person name="Verberkmoes N.C."/>
            <person name="Hettich R.L."/>
            <person name="Banfield J.F."/>
        </authorList>
    </citation>
    <scope>NUCLEOTIDE SEQUENCE [LARGE SCALE GENOMIC DNA]</scope>
</reference>
<keyword evidence="1" id="KW-1133">Transmembrane helix</keyword>
<keyword evidence="1" id="KW-0472">Membrane</keyword>
<dbReference type="Proteomes" id="UP000009376">
    <property type="component" value="Unassembled WGS sequence"/>
</dbReference>
<accession>D6GV26</accession>
<evidence type="ECO:0000313" key="3">
    <source>
        <dbReference type="Proteomes" id="UP000009376"/>
    </source>
</evidence>
<name>D6GV26_PARA5</name>
<feature type="transmembrane region" description="Helical" evidence="1">
    <location>
        <begin position="9"/>
        <end position="30"/>
    </location>
</feature>
<dbReference type="EMBL" id="GG745550">
    <property type="protein sequence ID" value="EFD92953.1"/>
    <property type="molecule type" value="Genomic_DNA"/>
</dbReference>
<dbReference type="AlphaFoldDB" id="D6GV26"/>
<keyword evidence="1" id="KW-0812">Transmembrane</keyword>
<sequence>MRGQFSFEFVIDVAFVLLLVTFIAIFFAHISPGSSTISKMSGICSEITSSINSLSTSNGFTELAYIPLLSYTSFQNYTINISNGIMIIYESSLYGGKLLAGQDLVSCGANTMLTENESFELSNLVAYTNNSDIALAYEYANYSDSLPYYINIGGFTGDVIYL</sequence>